<accession>K1RPS2</accession>
<evidence type="ECO:0000313" key="4">
    <source>
        <dbReference type="EMBL" id="EKC36396.1"/>
    </source>
</evidence>
<dbReference type="EMBL" id="JH818357">
    <property type="protein sequence ID" value="EKC36396.1"/>
    <property type="molecule type" value="Genomic_DNA"/>
</dbReference>
<protein>
    <submittedName>
        <fullName evidence="4">Peroxidasin-like protein</fullName>
    </submittedName>
</protein>
<dbReference type="InterPro" id="IPR019791">
    <property type="entry name" value="Haem_peroxidase_animal"/>
</dbReference>
<dbReference type="InParanoid" id="K1RPS2"/>
<dbReference type="Gene3D" id="1.10.640.10">
    <property type="entry name" value="Haem peroxidase domain superfamily, animal type"/>
    <property type="match status" value="2"/>
</dbReference>
<dbReference type="SUPFAM" id="SSF48113">
    <property type="entry name" value="Heme-dependent peroxidases"/>
    <property type="match status" value="1"/>
</dbReference>
<comment type="subcellular location">
    <subcellularLocation>
        <location evidence="1">Secreted</location>
    </subcellularLocation>
</comment>
<dbReference type="PANTHER" id="PTHR11475:SF4">
    <property type="entry name" value="CHORION PEROXIDASE"/>
    <property type="match status" value="1"/>
</dbReference>
<dbReference type="InterPro" id="IPR037120">
    <property type="entry name" value="Haem_peroxidase_sf_animal"/>
</dbReference>
<dbReference type="PRINTS" id="PR00457">
    <property type="entry name" value="ANPEROXIDASE"/>
</dbReference>
<name>K1RPS2_MAGGI</name>
<organism evidence="4">
    <name type="scientific">Magallana gigas</name>
    <name type="common">Pacific oyster</name>
    <name type="synonym">Crassostrea gigas</name>
    <dbReference type="NCBI Taxonomy" id="29159"/>
    <lineage>
        <taxon>Eukaryota</taxon>
        <taxon>Metazoa</taxon>
        <taxon>Spiralia</taxon>
        <taxon>Lophotrochozoa</taxon>
        <taxon>Mollusca</taxon>
        <taxon>Bivalvia</taxon>
        <taxon>Autobranchia</taxon>
        <taxon>Pteriomorphia</taxon>
        <taxon>Ostreida</taxon>
        <taxon>Ostreoidea</taxon>
        <taxon>Ostreidae</taxon>
        <taxon>Magallana</taxon>
    </lineage>
</organism>
<sequence length="427" mass="49451">MFVREHNRIVQKLQKVRPDWDPDTLFQETRKIIGALLQQITYGEFLPSILREQDLVKYNLKLKRKRFSYSYDSSINPATKNVFNAAAFRFGHSQIPPTMAYVLHDFMTRLRPLPMESTFKDPHMLVTQQGRLVPDLARFIITSNSMKTDSQFEEAVRDHLFEESEGKGLDLGALNVQRGRDHGLPSYNAWRKWCGLPVATSFPDLQDISDNHKKILAELYSDVEDIDVYAGGIAEIPPDGASVGALFSCIIGQQFKDLKDGDRYWYENRGVEGFSSAQLQEIRKVKLAKIMCENLDVDPIQRDVFHVPSPRIPKKERRKRQTQLQEIRKVKLAKIMCENLDVDPIQYDVFHVPSPRIPKKERRKKQNWNNKPSHPRNLREIDIDHLSAVDDVATRDFKTPGMEDDIRTYVLNTASECRLTKLNSRNE</sequence>
<dbReference type="GO" id="GO:0004601">
    <property type="term" value="F:peroxidase activity"/>
    <property type="evidence" value="ECO:0007669"/>
    <property type="project" value="InterPro"/>
</dbReference>
<reference evidence="4" key="1">
    <citation type="journal article" date="2012" name="Nature">
        <title>The oyster genome reveals stress adaptation and complexity of shell formation.</title>
        <authorList>
            <person name="Zhang G."/>
            <person name="Fang X."/>
            <person name="Guo X."/>
            <person name="Li L."/>
            <person name="Luo R."/>
            <person name="Xu F."/>
            <person name="Yang P."/>
            <person name="Zhang L."/>
            <person name="Wang X."/>
            <person name="Qi H."/>
            <person name="Xiong Z."/>
            <person name="Que H."/>
            <person name="Xie Y."/>
            <person name="Holland P.W."/>
            <person name="Paps J."/>
            <person name="Zhu Y."/>
            <person name="Wu F."/>
            <person name="Chen Y."/>
            <person name="Wang J."/>
            <person name="Peng C."/>
            <person name="Meng J."/>
            <person name="Yang L."/>
            <person name="Liu J."/>
            <person name="Wen B."/>
            <person name="Zhang N."/>
            <person name="Huang Z."/>
            <person name="Zhu Q."/>
            <person name="Feng Y."/>
            <person name="Mount A."/>
            <person name="Hedgecock D."/>
            <person name="Xu Z."/>
            <person name="Liu Y."/>
            <person name="Domazet-Loso T."/>
            <person name="Du Y."/>
            <person name="Sun X."/>
            <person name="Zhang S."/>
            <person name="Liu B."/>
            <person name="Cheng P."/>
            <person name="Jiang X."/>
            <person name="Li J."/>
            <person name="Fan D."/>
            <person name="Wang W."/>
            <person name="Fu W."/>
            <person name="Wang T."/>
            <person name="Wang B."/>
            <person name="Zhang J."/>
            <person name="Peng Z."/>
            <person name="Li Y."/>
            <person name="Li N."/>
            <person name="Wang J."/>
            <person name="Chen M."/>
            <person name="He Y."/>
            <person name="Tan F."/>
            <person name="Song X."/>
            <person name="Zheng Q."/>
            <person name="Huang R."/>
            <person name="Yang H."/>
            <person name="Du X."/>
            <person name="Chen L."/>
            <person name="Yang M."/>
            <person name="Gaffney P.M."/>
            <person name="Wang S."/>
            <person name="Luo L."/>
            <person name="She Z."/>
            <person name="Ming Y."/>
            <person name="Huang W."/>
            <person name="Zhang S."/>
            <person name="Huang B."/>
            <person name="Zhang Y."/>
            <person name="Qu T."/>
            <person name="Ni P."/>
            <person name="Miao G."/>
            <person name="Wang J."/>
            <person name="Wang Q."/>
            <person name="Steinberg C.E."/>
            <person name="Wang H."/>
            <person name="Li N."/>
            <person name="Qian L."/>
            <person name="Zhang G."/>
            <person name="Li Y."/>
            <person name="Yang H."/>
            <person name="Liu X."/>
            <person name="Wang J."/>
            <person name="Yin Y."/>
            <person name="Wang J."/>
        </authorList>
    </citation>
    <scope>NUCLEOTIDE SEQUENCE [LARGE SCALE GENOMIC DNA]</scope>
    <source>
        <strain evidence="4">05x7-T-G4-1.051#20</strain>
    </source>
</reference>
<evidence type="ECO:0000256" key="2">
    <source>
        <dbReference type="ARBA" id="ARBA00022525"/>
    </source>
</evidence>
<dbReference type="Pfam" id="PF03098">
    <property type="entry name" value="An_peroxidase"/>
    <property type="match status" value="1"/>
</dbReference>
<dbReference type="GO" id="GO:0005576">
    <property type="term" value="C:extracellular region"/>
    <property type="evidence" value="ECO:0007669"/>
    <property type="project" value="UniProtKB-SubCell"/>
</dbReference>
<dbReference type="GO" id="GO:0006979">
    <property type="term" value="P:response to oxidative stress"/>
    <property type="evidence" value="ECO:0007669"/>
    <property type="project" value="InterPro"/>
</dbReference>
<gene>
    <name evidence="4" type="ORF">CGI_10012307</name>
</gene>
<evidence type="ECO:0000256" key="1">
    <source>
        <dbReference type="ARBA" id="ARBA00004613"/>
    </source>
</evidence>
<evidence type="ECO:0000256" key="3">
    <source>
        <dbReference type="ARBA" id="ARBA00023180"/>
    </source>
</evidence>
<dbReference type="PANTHER" id="PTHR11475">
    <property type="entry name" value="OXIDASE/PEROXIDASE"/>
    <property type="match status" value="1"/>
</dbReference>
<dbReference type="GO" id="GO:0020037">
    <property type="term" value="F:heme binding"/>
    <property type="evidence" value="ECO:0007669"/>
    <property type="project" value="InterPro"/>
</dbReference>
<proteinExistence type="predicted"/>
<dbReference type="InterPro" id="IPR010255">
    <property type="entry name" value="Haem_peroxidase_sf"/>
</dbReference>
<dbReference type="PROSITE" id="PS50292">
    <property type="entry name" value="PEROXIDASE_3"/>
    <property type="match status" value="1"/>
</dbReference>
<keyword evidence="3" id="KW-0325">Glycoprotein</keyword>
<dbReference type="AlphaFoldDB" id="K1RPS2"/>
<dbReference type="HOGENOM" id="CLU_642907_0_0_1"/>
<keyword evidence="2" id="KW-0964">Secreted</keyword>